<sequence length="90" mass="10039">MASFLRPKCVDATNPMDSMAGCATLNLKCTYSAIRLAFAMTINKSQGQDIVCMWLRFESPYASFLHGQLYAACSRFWGKPSSLFVLLKTD</sequence>
<gene>
    <name evidence="1" type="ORF">AVEN_102455_1</name>
</gene>
<evidence type="ECO:0008006" key="3">
    <source>
        <dbReference type="Google" id="ProtNLM"/>
    </source>
</evidence>
<organism evidence="1 2">
    <name type="scientific">Araneus ventricosus</name>
    <name type="common">Orbweaver spider</name>
    <name type="synonym">Epeira ventricosa</name>
    <dbReference type="NCBI Taxonomy" id="182803"/>
    <lineage>
        <taxon>Eukaryota</taxon>
        <taxon>Metazoa</taxon>
        <taxon>Ecdysozoa</taxon>
        <taxon>Arthropoda</taxon>
        <taxon>Chelicerata</taxon>
        <taxon>Arachnida</taxon>
        <taxon>Araneae</taxon>
        <taxon>Araneomorphae</taxon>
        <taxon>Entelegynae</taxon>
        <taxon>Araneoidea</taxon>
        <taxon>Araneidae</taxon>
        <taxon>Araneus</taxon>
    </lineage>
</organism>
<dbReference type="EMBL" id="BGPR01015981">
    <property type="protein sequence ID" value="GBN71395.1"/>
    <property type="molecule type" value="Genomic_DNA"/>
</dbReference>
<keyword evidence="2" id="KW-1185">Reference proteome</keyword>
<dbReference type="OrthoDB" id="272985at2759"/>
<evidence type="ECO:0000313" key="2">
    <source>
        <dbReference type="Proteomes" id="UP000499080"/>
    </source>
</evidence>
<evidence type="ECO:0000313" key="1">
    <source>
        <dbReference type="EMBL" id="GBN71395.1"/>
    </source>
</evidence>
<protein>
    <recommendedName>
        <fullName evidence="3">ATP-dependent DNA helicase PIF1</fullName>
    </recommendedName>
</protein>
<proteinExistence type="predicted"/>
<dbReference type="AlphaFoldDB" id="A0A4Y2R988"/>
<name>A0A4Y2R988_ARAVE</name>
<comment type="caution">
    <text evidence="1">The sequence shown here is derived from an EMBL/GenBank/DDBJ whole genome shotgun (WGS) entry which is preliminary data.</text>
</comment>
<dbReference type="Proteomes" id="UP000499080">
    <property type="component" value="Unassembled WGS sequence"/>
</dbReference>
<accession>A0A4Y2R988</accession>
<reference evidence="1 2" key="1">
    <citation type="journal article" date="2019" name="Sci. Rep.">
        <title>Orb-weaving spider Araneus ventricosus genome elucidates the spidroin gene catalogue.</title>
        <authorList>
            <person name="Kono N."/>
            <person name="Nakamura H."/>
            <person name="Ohtoshi R."/>
            <person name="Moran D.A.P."/>
            <person name="Shinohara A."/>
            <person name="Yoshida Y."/>
            <person name="Fujiwara M."/>
            <person name="Mori M."/>
            <person name="Tomita M."/>
            <person name="Arakawa K."/>
        </authorList>
    </citation>
    <scope>NUCLEOTIDE SEQUENCE [LARGE SCALE GENOMIC DNA]</scope>
</reference>